<dbReference type="SUPFAM" id="SSF55781">
    <property type="entry name" value="GAF domain-like"/>
    <property type="match status" value="1"/>
</dbReference>
<feature type="domain" description="PAC" evidence="15">
    <location>
        <begin position="411"/>
        <end position="463"/>
    </location>
</feature>
<dbReference type="PROSITE" id="PS50109">
    <property type="entry name" value="HIS_KIN"/>
    <property type="match status" value="1"/>
</dbReference>
<evidence type="ECO:0000259" key="15">
    <source>
        <dbReference type="PROSITE" id="PS50113"/>
    </source>
</evidence>
<dbReference type="InterPro" id="IPR050351">
    <property type="entry name" value="BphY/WalK/GraS-like"/>
</dbReference>
<dbReference type="InterPro" id="IPR003594">
    <property type="entry name" value="HATPase_dom"/>
</dbReference>
<dbReference type="PROSITE" id="PS50113">
    <property type="entry name" value="PAC"/>
    <property type="match status" value="2"/>
</dbReference>
<keyword evidence="8" id="KW-0418">Kinase</keyword>
<dbReference type="CDD" id="cd00075">
    <property type="entry name" value="HATPase"/>
    <property type="match status" value="1"/>
</dbReference>
<dbReference type="NCBIfam" id="TIGR00229">
    <property type="entry name" value="sensory_box"/>
    <property type="match status" value="1"/>
</dbReference>
<dbReference type="Pfam" id="PF00989">
    <property type="entry name" value="PAS"/>
    <property type="match status" value="1"/>
</dbReference>
<dbReference type="SUPFAM" id="SSF55785">
    <property type="entry name" value="PYP-like sensor domain (PAS domain)"/>
    <property type="match status" value="2"/>
</dbReference>
<dbReference type="CDD" id="cd00082">
    <property type="entry name" value="HisKA"/>
    <property type="match status" value="1"/>
</dbReference>
<evidence type="ECO:0000256" key="5">
    <source>
        <dbReference type="ARBA" id="ARBA00022679"/>
    </source>
</evidence>
<keyword evidence="10" id="KW-1133">Transmembrane helix</keyword>
<dbReference type="InterPro" id="IPR036890">
    <property type="entry name" value="HATPase_C_sf"/>
</dbReference>
<evidence type="ECO:0000256" key="8">
    <source>
        <dbReference type="ARBA" id="ARBA00022777"/>
    </source>
</evidence>
<dbReference type="SUPFAM" id="SSF47384">
    <property type="entry name" value="Homodimeric domain of signal transducing histidine kinase"/>
    <property type="match status" value="1"/>
</dbReference>
<dbReference type="Gene3D" id="3.30.450.40">
    <property type="match status" value="1"/>
</dbReference>
<dbReference type="InterPro" id="IPR000014">
    <property type="entry name" value="PAS"/>
</dbReference>
<evidence type="ECO:0000256" key="10">
    <source>
        <dbReference type="ARBA" id="ARBA00022989"/>
    </source>
</evidence>
<feature type="domain" description="Histidine kinase" evidence="13">
    <location>
        <begin position="467"/>
        <end position="693"/>
    </location>
</feature>
<evidence type="ECO:0000256" key="6">
    <source>
        <dbReference type="ARBA" id="ARBA00022692"/>
    </source>
</evidence>
<dbReference type="RefSeq" id="WP_111323868.1">
    <property type="nucleotide sequence ID" value="NZ_BIFX01000001.1"/>
</dbReference>
<dbReference type="InterPro" id="IPR036097">
    <property type="entry name" value="HisK_dim/P_sf"/>
</dbReference>
<organism evidence="16 17">
    <name type="scientific">Thermosporothrix hazakensis</name>
    <dbReference type="NCBI Taxonomy" id="644383"/>
    <lineage>
        <taxon>Bacteria</taxon>
        <taxon>Bacillati</taxon>
        <taxon>Chloroflexota</taxon>
        <taxon>Ktedonobacteria</taxon>
        <taxon>Ktedonobacterales</taxon>
        <taxon>Thermosporotrichaceae</taxon>
        <taxon>Thermosporothrix</taxon>
    </lineage>
</organism>
<dbReference type="Pfam" id="PF00512">
    <property type="entry name" value="HisKA"/>
    <property type="match status" value="1"/>
</dbReference>
<dbReference type="Gene3D" id="1.10.287.130">
    <property type="match status" value="1"/>
</dbReference>
<dbReference type="PANTHER" id="PTHR42878:SF7">
    <property type="entry name" value="SENSOR HISTIDINE KINASE GLRK"/>
    <property type="match status" value="1"/>
</dbReference>
<dbReference type="InterPro" id="IPR005467">
    <property type="entry name" value="His_kinase_dom"/>
</dbReference>
<dbReference type="SMART" id="SM00388">
    <property type="entry name" value="HisKA"/>
    <property type="match status" value="1"/>
</dbReference>
<feature type="domain" description="PAC" evidence="15">
    <location>
        <begin position="90"/>
        <end position="141"/>
    </location>
</feature>
<evidence type="ECO:0000313" key="16">
    <source>
        <dbReference type="EMBL" id="PZW27419.1"/>
    </source>
</evidence>
<evidence type="ECO:0000259" key="14">
    <source>
        <dbReference type="PROSITE" id="PS50112"/>
    </source>
</evidence>
<dbReference type="InterPro" id="IPR003018">
    <property type="entry name" value="GAF"/>
</dbReference>
<dbReference type="PRINTS" id="PR00344">
    <property type="entry name" value="BCTRLSENSOR"/>
</dbReference>
<dbReference type="PANTHER" id="PTHR42878">
    <property type="entry name" value="TWO-COMPONENT HISTIDINE KINASE"/>
    <property type="match status" value="1"/>
</dbReference>
<dbReference type="Pfam" id="PF08448">
    <property type="entry name" value="PAS_4"/>
    <property type="match status" value="1"/>
</dbReference>
<dbReference type="InterPro" id="IPR035965">
    <property type="entry name" value="PAS-like_dom_sf"/>
</dbReference>
<keyword evidence="7" id="KW-0547">Nucleotide-binding</keyword>
<keyword evidence="11" id="KW-0902">Two-component regulatory system</keyword>
<evidence type="ECO:0000256" key="9">
    <source>
        <dbReference type="ARBA" id="ARBA00022840"/>
    </source>
</evidence>
<dbReference type="InterPro" id="IPR003661">
    <property type="entry name" value="HisK_dim/P_dom"/>
</dbReference>
<dbReference type="GO" id="GO:0005524">
    <property type="term" value="F:ATP binding"/>
    <property type="evidence" value="ECO:0007669"/>
    <property type="project" value="UniProtKB-KW"/>
</dbReference>
<dbReference type="SMART" id="SM00086">
    <property type="entry name" value="PAC"/>
    <property type="match status" value="2"/>
</dbReference>
<dbReference type="InterPro" id="IPR029016">
    <property type="entry name" value="GAF-like_dom_sf"/>
</dbReference>
<dbReference type="GO" id="GO:0016020">
    <property type="term" value="C:membrane"/>
    <property type="evidence" value="ECO:0007669"/>
    <property type="project" value="UniProtKB-SubCell"/>
</dbReference>
<dbReference type="Gene3D" id="3.30.450.20">
    <property type="entry name" value="PAS domain"/>
    <property type="match status" value="2"/>
</dbReference>
<evidence type="ECO:0000256" key="11">
    <source>
        <dbReference type="ARBA" id="ARBA00023012"/>
    </source>
</evidence>
<dbReference type="GO" id="GO:0006355">
    <property type="term" value="P:regulation of DNA-templated transcription"/>
    <property type="evidence" value="ECO:0007669"/>
    <property type="project" value="InterPro"/>
</dbReference>
<evidence type="ECO:0000313" key="17">
    <source>
        <dbReference type="Proteomes" id="UP000248806"/>
    </source>
</evidence>
<feature type="domain" description="PAS" evidence="14">
    <location>
        <begin position="327"/>
        <end position="380"/>
    </location>
</feature>
<dbReference type="EMBL" id="QKUF01000012">
    <property type="protein sequence ID" value="PZW27419.1"/>
    <property type="molecule type" value="Genomic_DNA"/>
</dbReference>
<evidence type="ECO:0000256" key="4">
    <source>
        <dbReference type="ARBA" id="ARBA00022553"/>
    </source>
</evidence>
<dbReference type="GO" id="GO:0000155">
    <property type="term" value="F:phosphorelay sensor kinase activity"/>
    <property type="evidence" value="ECO:0007669"/>
    <property type="project" value="InterPro"/>
</dbReference>
<comment type="catalytic activity">
    <reaction evidence="1">
        <text>ATP + protein L-histidine = ADP + protein N-phospho-L-histidine.</text>
        <dbReference type="EC" id="2.7.13.3"/>
    </reaction>
</comment>
<keyword evidence="4" id="KW-0597">Phosphoprotein</keyword>
<evidence type="ECO:0000256" key="3">
    <source>
        <dbReference type="ARBA" id="ARBA00012438"/>
    </source>
</evidence>
<accession>A0A326U429</accession>
<dbReference type="AlphaFoldDB" id="A0A326U429"/>
<comment type="caution">
    <text evidence="16">The sequence shown here is derived from an EMBL/GenBank/DDBJ whole genome shotgun (WGS) entry which is preliminary data.</text>
</comment>
<dbReference type="SMART" id="SM00387">
    <property type="entry name" value="HATPase_c"/>
    <property type="match status" value="1"/>
</dbReference>
<dbReference type="Proteomes" id="UP000248806">
    <property type="component" value="Unassembled WGS sequence"/>
</dbReference>
<gene>
    <name evidence="16" type="ORF">EI42_03505</name>
</gene>
<dbReference type="SMART" id="SM00091">
    <property type="entry name" value="PAS"/>
    <property type="match status" value="2"/>
</dbReference>
<name>A0A326U429_THEHA</name>
<keyword evidence="17" id="KW-1185">Reference proteome</keyword>
<dbReference type="InterPro" id="IPR001610">
    <property type="entry name" value="PAC"/>
</dbReference>
<dbReference type="Gene3D" id="3.30.565.10">
    <property type="entry name" value="Histidine kinase-like ATPase, C-terminal domain"/>
    <property type="match status" value="1"/>
</dbReference>
<reference evidence="16 17" key="1">
    <citation type="submission" date="2018-06" db="EMBL/GenBank/DDBJ databases">
        <title>Genomic Encyclopedia of Archaeal and Bacterial Type Strains, Phase II (KMG-II): from individual species to whole genera.</title>
        <authorList>
            <person name="Goeker M."/>
        </authorList>
    </citation>
    <scope>NUCLEOTIDE SEQUENCE [LARGE SCALE GENOMIC DNA]</scope>
    <source>
        <strain evidence="16 17">ATCC BAA-1881</strain>
    </source>
</reference>
<dbReference type="GO" id="GO:0000156">
    <property type="term" value="F:phosphorelay response regulator activity"/>
    <property type="evidence" value="ECO:0007669"/>
    <property type="project" value="TreeGrafter"/>
</dbReference>
<evidence type="ECO:0000256" key="7">
    <source>
        <dbReference type="ARBA" id="ARBA00022741"/>
    </source>
</evidence>
<keyword evidence="6" id="KW-0812">Transmembrane</keyword>
<dbReference type="InterPro" id="IPR013767">
    <property type="entry name" value="PAS_fold"/>
</dbReference>
<dbReference type="EC" id="2.7.13.3" evidence="3"/>
<proteinExistence type="predicted"/>
<keyword evidence="12" id="KW-0472">Membrane</keyword>
<dbReference type="InterPro" id="IPR000700">
    <property type="entry name" value="PAS-assoc_C"/>
</dbReference>
<dbReference type="FunFam" id="1.10.287.130:FF:000001">
    <property type="entry name" value="Two-component sensor histidine kinase"/>
    <property type="match status" value="1"/>
</dbReference>
<dbReference type="GO" id="GO:0007234">
    <property type="term" value="P:osmosensory signaling via phosphorelay pathway"/>
    <property type="evidence" value="ECO:0007669"/>
    <property type="project" value="TreeGrafter"/>
</dbReference>
<sequence length="696" mass="77677">MGFSAGAEAEIEKYAGFMLEHTPVGIALIEMPHFRLLQANAAYRQFLLRSQAPEARLPLGESFAEWCQRMDIPHIIDILKMVYQSSVPYRNDEFSVTTSARTSYWHLSVTPITHEDGSIPYLLVTAYDITPQIEAQRQTEPERISESHSLVAAELQRLGAIDQVARSVRQSLDVKQISQTTLDIIYGYIRPAHICLYTAAEAQRALRKVSSRSAPNCPATHPDLPFVPYESSPLPVSQPILQVREPVFVADLQATAMTKENPYMGAGVHGFIYIPLWYQGNLEGALVASFNHPIKENGWELQMLQGSSTHIASALVHARLHKALDNEHNRMRAVLDQLPEGILIAETTSGTISYANSAAAQMLGFSLEELTSKPLHLLRPPLAQEKLTVSGRTLLPWSMIVIRALCGETITSKETLVVRADDSQLITLASCAPLYNEDGIMTGAVIVFQDITTQKTVEQHKNEFFSIANHELRTPVTVIQGFAEILQLKAQQDHEHLEPVVEYALNSIAEQSEHLTHLIEEMLDISRLEQSQFFLRRSPCNILTLVHNVLRGQEVMARQHHFSLTLEGIDENEPLIANVDEERIVQSLNNLINNAVKYSSPGTHVEIGLRRGDPPSDELLFWVKDEGIGIPADEIPLIFKRFYRANNVDEGQSGFGIGLYLVKEVINRHGGHVWLESTPGKGSTFFFTLPMATPAT</sequence>
<evidence type="ECO:0000259" key="13">
    <source>
        <dbReference type="PROSITE" id="PS50109"/>
    </source>
</evidence>
<dbReference type="OrthoDB" id="9812241at2"/>
<dbReference type="Pfam" id="PF02518">
    <property type="entry name" value="HATPase_c"/>
    <property type="match status" value="1"/>
</dbReference>
<dbReference type="SUPFAM" id="SSF55874">
    <property type="entry name" value="ATPase domain of HSP90 chaperone/DNA topoisomerase II/histidine kinase"/>
    <property type="match status" value="1"/>
</dbReference>
<dbReference type="Pfam" id="PF13185">
    <property type="entry name" value="GAF_2"/>
    <property type="match status" value="1"/>
</dbReference>
<evidence type="ECO:0000256" key="1">
    <source>
        <dbReference type="ARBA" id="ARBA00000085"/>
    </source>
</evidence>
<keyword evidence="9" id="KW-0067">ATP-binding</keyword>
<dbReference type="CDD" id="cd00130">
    <property type="entry name" value="PAS"/>
    <property type="match status" value="1"/>
</dbReference>
<dbReference type="PROSITE" id="PS50112">
    <property type="entry name" value="PAS"/>
    <property type="match status" value="1"/>
</dbReference>
<dbReference type="GO" id="GO:0030295">
    <property type="term" value="F:protein kinase activator activity"/>
    <property type="evidence" value="ECO:0007669"/>
    <property type="project" value="TreeGrafter"/>
</dbReference>
<comment type="subcellular location">
    <subcellularLocation>
        <location evidence="2">Membrane</location>
        <topology evidence="2">Multi-pass membrane protein</topology>
    </subcellularLocation>
</comment>
<evidence type="ECO:0000256" key="12">
    <source>
        <dbReference type="ARBA" id="ARBA00023136"/>
    </source>
</evidence>
<dbReference type="FunFam" id="3.30.565.10:FF:000006">
    <property type="entry name" value="Sensor histidine kinase WalK"/>
    <property type="match status" value="1"/>
</dbReference>
<dbReference type="InterPro" id="IPR004358">
    <property type="entry name" value="Sig_transdc_His_kin-like_C"/>
</dbReference>
<protein>
    <recommendedName>
        <fullName evidence="3">histidine kinase</fullName>
        <ecNumber evidence="3">2.7.13.3</ecNumber>
    </recommendedName>
</protein>
<keyword evidence="5" id="KW-0808">Transferase</keyword>
<evidence type="ECO:0000256" key="2">
    <source>
        <dbReference type="ARBA" id="ARBA00004141"/>
    </source>
</evidence>
<dbReference type="InterPro" id="IPR013656">
    <property type="entry name" value="PAS_4"/>
</dbReference>